<dbReference type="SUPFAM" id="SSF55681">
    <property type="entry name" value="Class II aaRS and biotin synthetases"/>
    <property type="match status" value="1"/>
</dbReference>
<evidence type="ECO:0000259" key="17">
    <source>
        <dbReference type="PROSITE" id="PS50886"/>
    </source>
</evidence>
<dbReference type="HAMAP" id="MF_00283">
    <property type="entry name" value="Phe_tRNA_synth_beta1"/>
    <property type="match status" value="1"/>
</dbReference>
<dbReference type="PANTHER" id="PTHR10947:SF0">
    <property type="entry name" value="PHENYLALANINE--TRNA LIGASE BETA SUBUNIT"/>
    <property type="match status" value="1"/>
</dbReference>
<evidence type="ECO:0000256" key="2">
    <source>
        <dbReference type="ARBA" id="ARBA00008653"/>
    </source>
</evidence>
<dbReference type="InterPro" id="IPR020825">
    <property type="entry name" value="Phe-tRNA_synthase-like_B3/B4"/>
</dbReference>
<dbReference type="Pfam" id="PF03483">
    <property type="entry name" value="B3_4"/>
    <property type="match status" value="1"/>
</dbReference>
<evidence type="ECO:0000256" key="8">
    <source>
        <dbReference type="ARBA" id="ARBA00022741"/>
    </source>
</evidence>
<dbReference type="PROSITE" id="PS51483">
    <property type="entry name" value="B5"/>
    <property type="match status" value="1"/>
</dbReference>
<dbReference type="SUPFAM" id="SSF46955">
    <property type="entry name" value="Putative DNA-binding domain"/>
    <property type="match status" value="1"/>
</dbReference>
<comment type="caution">
    <text evidence="20">The sequence shown here is derived from an EMBL/GenBank/DDBJ whole genome shotgun (WGS) entry which is preliminary data.</text>
</comment>
<evidence type="ECO:0000259" key="18">
    <source>
        <dbReference type="PROSITE" id="PS51447"/>
    </source>
</evidence>
<dbReference type="GO" id="GO:0140096">
    <property type="term" value="F:catalytic activity, acting on a protein"/>
    <property type="evidence" value="ECO:0007669"/>
    <property type="project" value="UniProtKB-ARBA"/>
</dbReference>
<dbReference type="PROSITE" id="PS51447">
    <property type="entry name" value="FDX_ACB"/>
    <property type="match status" value="1"/>
</dbReference>
<evidence type="ECO:0000256" key="7">
    <source>
        <dbReference type="ARBA" id="ARBA00022723"/>
    </source>
</evidence>
<sequence length="794" mass="89362">MLTPISWLRDYVEIDCDIKTFIDEMTMSGSNVEGYEELGKEIDKVVVGKILTIDKHPDADKLVVTTVDVGSEVVQIVTGANNINVGDYIPVALVGATLPNDLKIKKGKLRGIESNGMMCSVEELGFDAEDFPDAPEHGIYILDKEYELGMDAKKIFGLDDTVVEFEITSNRPDCFSIIGMAREVGATFRKTFNYPQIQYNEVSGNVNEAKVSIVDKDLCKRYAAKIVKNVKIEQSPKWMRQRLLACGVRPINNIVDITNYVMLEMGQPMHAFDLDKLDNSEIIVRRAKTGEKIQTLDGEVRALDDSILVIADSNKPVAIAGIMGGDETKVTEETRTLLFESANFDGTNIRLSSKKLGVRTDSSSKFEKNLDPNNVEEAMNRACQLISELGAGEVVEGMIDVYENKRLSKEIPFNSEDINKLLGTNIDKDEMIKYLNSVECVVDTTKNIVTIPTFRPDVVRMADLSEEVARLYGYNNIPTTLPAGTTVGKKNFKQSIEDVTRTIIEQYGFNESMNYSFESPKVFDKLKIEEDSHLRNAITIMNPLGEDFSIMRTTTLNGLLNSLSTNYNRRNKKVKLYELANVYIPKALPLTELPDERMQLTLGMYDAGDFYDMKGVIEILFEKLGLTSDIEYNPNASLPWLHPGRKTEIIYDGDVIGYLGEVHPDICDAYDIEERVYVSVLDMPLLTKYATLDRIYESLAKYPAMSRDLSIVVKEDILVGQIEKIIKQFGGNILESIEIFDVYQGEQIEKGYKSVAFSITFRAKDKTLKEKEVNKVMDKVLTTLEKELNAQLRK</sequence>
<dbReference type="EMBL" id="SMAL01000003">
    <property type="protein sequence ID" value="TCT15352.1"/>
    <property type="molecule type" value="Genomic_DNA"/>
</dbReference>
<evidence type="ECO:0000256" key="15">
    <source>
        <dbReference type="HAMAP-Rule" id="MF_00283"/>
    </source>
</evidence>
<evidence type="ECO:0000259" key="19">
    <source>
        <dbReference type="PROSITE" id="PS51483"/>
    </source>
</evidence>
<dbReference type="GO" id="GO:0009328">
    <property type="term" value="C:phenylalanine-tRNA ligase complex"/>
    <property type="evidence" value="ECO:0007669"/>
    <property type="project" value="TreeGrafter"/>
</dbReference>
<dbReference type="InterPro" id="IPR036690">
    <property type="entry name" value="Fdx_antiC-bd_sf"/>
</dbReference>
<dbReference type="InterPro" id="IPR045060">
    <property type="entry name" value="Phe-tRNA-ligase_IIc_bsu"/>
</dbReference>
<evidence type="ECO:0000256" key="1">
    <source>
        <dbReference type="ARBA" id="ARBA00004496"/>
    </source>
</evidence>
<dbReference type="Pfam" id="PF03147">
    <property type="entry name" value="FDX-ACB"/>
    <property type="match status" value="1"/>
</dbReference>
<dbReference type="GO" id="GO:0004826">
    <property type="term" value="F:phenylalanine-tRNA ligase activity"/>
    <property type="evidence" value="ECO:0007669"/>
    <property type="project" value="UniProtKB-UniRule"/>
</dbReference>
<keyword evidence="6 15" id="KW-0436">Ligase</keyword>
<dbReference type="Pfam" id="PF03484">
    <property type="entry name" value="B5"/>
    <property type="match status" value="1"/>
</dbReference>
<dbReference type="CDD" id="cd00769">
    <property type="entry name" value="PheRS_beta_core"/>
    <property type="match status" value="1"/>
</dbReference>
<evidence type="ECO:0000256" key="10">
    <source>
        <dbReference type="ARBA" id="ARBA00022842"/>
    </source>
</evidence>
<comment type="catalytic activity">
    <reaction evidence="14 15">
        <text>tRNA(Phe) + L-phenylalanine + ATP = L-phenylalanyl-tRNA(Phe) + AMP + diphosphate + H(+)</text>
        <dbReference type="Rhea" id="RHEA:19413"/>
        <dbReference type="Rhea" id="RHEA-COMP:9668"/>
        <dbReference type="Rhea" id="RHEA-COMP:9699"/>
        <dbReference type="ChEBI" id="CHEBI:15378"/>
        <dbReference type="ChEBI" id="CHEBI:30616"/>
        <dbReference type="ChEBI" id="CHEBI:33019"/>
        <dbReference type="ChEBI" id="CHEBI:58095"/>
        <dbReference type="ChEBI" id="CHEBI:78442"/>
        <dbReference type="ChEBI" id="CHEBI:78531"/>
        <dbReference type="ChEBI" id="CHEBI:456215"/>
        <dbReference type="EC" id="6.1.1.20"/>
    </reaction>
</comment>
<dbReference type="InterPro" id="IPR045864">
    <property type="entry name" value="aa-tRNA-synth_II/BPL/LPL"/>
</dbReference>
<feature type="binding site" evidence="15">
    <location>
        <position position="457"/>
    </location>
    <ligand>
        <name>Mg(2+)</name>
        <dbReference type="ChEBI" id="CHEBI:18420"/>
        <note>shared with alpha subunit</note>
    </ligand>
</feature>
<dbReference type="Pfam" id="PF17759">
    <property type="entry name" value="tRNA_synthFbeta"/>
    <property type="match status" value="1"/>
</dbReference>
<feature type="binding site" evidence="15">
    <location>
        <position position="466"/>
    </location>
    <ligand>
        <name>Mg(2+)</name>
        <dbReference type="ChEBI" id="CHEBI:18420"/>
        <note>shared with alpha subunit</note>
    </ligand>
</feature>
<dbReference type="SUPFAM" id="SSF56037">
    <property type="entry name" value="PheT/TilS domain"/>
    <property type="match status" value="1"/>
</dbReference>
<dbReference type="FunFam" id="3.30.70.380:FF:000001">
    <property type="entry name" value="Phenylalanine--tRNA ligase beta subunit"/>
    <property type="match status" value="1"/>
</dbReference>
<keyword evidence="9 15" id="KW-0067">ATP-binding</keyword>
<evidence type="ECO:0000256" key="16">
    <source>
        <dbReference type="PROSITE-ProRule" id="PRU00209"/>
    </source>
</evidence>
<dbReference type="CDD" id="cd02796">
    <property type="entry name" value="tRNA_bind_bactPheRS"/>
    <property type="match status" value="1"/>
</dbReference>
<keyword evidence="8 15" id="KW-0547">Nucleotide-binding</keyword>
<dbReference type="OrthoDB" id="9805455at2"/>
<dbReference type="SUPFAM" id="SSF50249">
    <property type="entry name" value="Nucleic acid-binding proteins"/>
    <property type="match status" value="1"/>
</dbReference>
<evidence type="ECO:0000256" key="6">
    <source>
        <dbReference type="ARBA" id="ARBA00022598"/>
    </source>
</evidence>
<proteinExistence type="inferred from homology"/>
<feature type="domain" description="FDX-ACB" evidence="18">
    <location>
        <begin position="700"/>
        <end position="793"/>
    </location>
</feature>
<comment type="cofactor">
    <cofactor evidence="15">
        <name>Mg(2+)</name>
        <dbReference type="ChEBI" id="CHEBI:18420"/>
    </cofactor>
    <text evidence="15">Binds 2 magnesium ions per tetramer.</text>
</comment>
<dbReference type="AlphaFoldDB" id="A0A4R3ML03"/>
<dbReference type="EC" id="6.1.1.20" evidence="15"/>
<evidence type="ECO:0000256" key="11">
    <source>
        <dbReference type="ARBA" id="ARBA00022884"/>
    </source>
</evidence>
<keyword evidence="21" id="KW-1185">Reference proteome</keyword>
<comment type="similarity">
    <text evidence="2 15">Belongs to the phenylalanyl-tRNA synthetase beta subunit family. Type 1 subfamily.</text>
</comment>
<evidence type="ECO:0000256" key="14">
    <source>
        <dbReference type="ARBA" id="ARBA00049255"/>
    </source>
</evidence>
<keyword evidence="13 15" id="KW-0030">Aminoacyl-tRNA synthetase</keyword>
<dbReference type="SMART" id="SM00896">
    <property type="entry name" value="FDX-ACB"/>
    <property type="match status" value="1"/>
</dbReference>
<dbReference type="SMART" id="SM00874">
    <property type="entry name" value="B5"/>
    <property type="match status" value="1"/>
</dbReference>
<evidence type="ECO:0000313" key="20">
    <source>
        <dbReference type="EMBL" id="TCT15352.1"/>
    </source>
</evidence>
<accession>A0A4R3ML03</accession>
<keyword evidence="10 15" id="KW-0460">Magnesium</keyword>
<dbReference type="Gene3D" id="3.30.930.10">
    <property type="entry name" value="Bira Bifunctional Protein, Domain 2"/>
    <property type="match status" value="1"/>
</dbReference>
<dbReference type="RefSeq" id="WP_132250972.1">
    <property type="nucleotide sequence ID" value="NZ_SMAL01000003.1"/>
</dbReference>
<dbReference type="InterPro" id="IPR002547">
    <property type="entry name" value="tRNA-bd_dom"/>
</dbReference>
<dbReference type="SMART" id="SM00873">
    <property type="entry name" value="B3_4"/>
    <property type="match status" value="1"/>
</dbReference>
<keyword evidence="7 15" id="KW-0479">Metal-binding</keyword>
<dbReference type="InterPro" id="IPR009061">
    <property type="entry name" value="DNA-bd_dom_put_sf"/>
</dbReference>
<organism evidence="20 21">
    <name type="scientific">Natranaerovirga pectinivora</name>
    <dbReference type="NCBI Taxonomy" id="682400"/>
    <lineage>
        <taxon>Bacteria</taxon>
        <taxon>Bacillati</taxon>
        <taxon>Bacillota</taxon>
        <taxon>Clostridia</taxon>
        <taxon>Lachnospirales</taxon>
        <taxon>Natranaerovirgaceae</taxon>
        <taxon>Natranaerovirga</taxon>
    </lineage>
</organism>
<dbReference type="PANTHER" id="PTHR10947">
    <property type="entry name" value="PHENYLALANYL-TRNA SYNTHETASE BETA CHAIN AND LEUCINE-RICH REPEAT-CONTAINING PROTEIN 47"/>
    <property type="match status" value="1"/>
</dbReference>
<protein>
    <recommendedName>
        <fullName evidence="15">Phenylalanine--tRNA ligase beta subunit</fullName>
        <ecNumber evidence="15">6.1.1.20</ecNumber>
    </recommendedName>
    <alternativeName>
        <fullName evidence="15">Phenylalanyl-tRNA synthetase beta subunit</fullName>
        <shortName evidence="15">PheRS</shortName>
    </alternativeName>
</protein>
<evidence type="ECO:0000256" key="3">
    <source>
        <dbReference type="ARBA" id="ARBA00011209"/>
    </source>
</evidence>
<dbReference type="FunFam" id="2.40.50.140:FF:000045">
    <property type="entry name" value="Phenylalanine--tRNA ligase beta subunit"/>
    <property type="match status" value="1"/>
</dbReference>
<reference evidence="20 21" key="1">
    <citation type="submission" date="2019-03" db="EMBL/GenBank/DDBJ databases">
        <title>Genomic Encyclopedia of Type Strains, Phase IV (KMG-IV): sequencing the most valuable type-strain genomes for metagenomic binning, comparative biology and taxonomic classification.</title>
        <authorList>
            <person name="Goeker M."/>
        </authorList>
    </citation>
    <scope>NUCLEOTIDE SEQUENCE [LARGE SCALE GENOMIC DNA]</scope>
    <source>
        <strain evidence="20 21">DSM 24629</strain>
    </source>
</reference>
<dbReference type="InterPro" id="IPR005147">
    <property type="entry name" value="tRNA_synthase_B5-dom"/>
</dbReference>
<dbReference type="Gene3D" id="3.30.56.10">
    <property type="match status" value="2"/>
</dbReference>
<dbReference type="InterPro" id="IPR005121">
    <property type="entry name" value="Fdx_antiC-bd"/>
</dbReference>
<dbReference type="GO" id="GO:0000287">
    <property type="term" value="F:magnesium ion binding"/>
    <property type="evidence" value="ECO:0007669"/>
    <property type="project" value="UniProtKB-UniRule"/>
</dbReference>
<dbReference type="InterPro" id="IPR041616">
    <property type="entry name" value="PheRS_beta_core"/>
</dbReference>
<evidence type="ECO:0000256" key="4">
    <source>
        <dbReference type="ARBA" id="ARBA00022490"/>
    </source>
</evidence>
<dbReference type="GO" id="GO:0006432">
    <property type="term" value="P:phenylalanyl-tRNA aminoacylation"/>
    <property type="evidence" value="ECO:0007669"/>
    <property type="project" value="UniProtKB-UniRule"/>
</dbReference>
<dbReference type="Pfam" id="PF01588">
    <property type="entry name" value="tRNA_bind"/>
    <property type="match status" value="1"/>
</dbReference>
<dbReference type="Gene3D" id="3.50.40.10">
    <property type="entry name" value="Phenylalanyl-trna Synthetase, Chain B, domain 3"/>
    <property type="match status" value="1"/>
</dbReference>
<feature type="domain" description="B5" evidence="19">
    <location>
        <begin position="406"/>
        <end position="479"/>
    </location>
</feature>
<dbReference type="InterPro" id="IPR033714">
    <property type="entry name" value="tRNA_bind_bactPheRS"/>
</dbReference>
<dbReference type="SUPFAM" id="SSF54991">
    <property type="entry name" value="Anticodon-binding domain of PheRS"/>
    <property type="match status" value="1"/>
</dbReference>
<dbReference type="Gene3D" id="2.40.50.140">
    <property type="entry name" value="Nucleic acid-binding proteins"/>
    <property type="match status" value="1"/>
</dbReference>
<dbReference type="GO" id="GO:0000049">
    <property type="term" value="F:tRNA binding"/>
    <property type="evidence" value="ECO:0007669"/>
    <property type="project" value="UniProtKB-UniRule"/>
</dbReference>
<keyword evidence="5 16" id="KW-0820">tRNA-binding</keyword>
<dbReference type="NCBIfam" id="NF045760">
    <property type="entry name" value="YtpR"/>
    <property type="match status" value="1"/>
</dbReference>
<dbReference type="GO" id="GO:0005524">
    <property type="term" value="F:ATP binding"/>
    <property type="evidence" value="ECO:0007669"/>
    <property type="project" value="UniProtKB-UniRule"/>
</dbReference>
<evidence type="ECO:0000256" key="9">
    <source>
        <dbReference type="ARBA" id="ARBA00022840"/>
    </source>
</evidence>
<comment type="subcellular location">
    <subcellularLocation>
        <location evidence="1 15">Cytoplasm</location>
    </subcellularLocation>
</comment>
<dbReference type="Proteomes" id="UP000294902">
    <property type="component" value="Unassembled WGS sequence"/>
</dbReference>
<evidence type="ECO:0000313" key="21">
    <source>
        <dbReference type="Proteomes" id="UP000294902"/>
    </source>
</evidence>
<gene>
    <name evidence="15" type="primary">pheT</name>
    <name evidence="20" type="ORF">EDC18_10357</name>
</gene>
<dbReference type="InterPro" id="IPR005146">
    <property type="entry name" value="B3/B4_tRNA-bd"/>
</dbReference>
<name>A0A4R3ML03_9FIRM</name>
<dbReference type="InterPro" id="IPR012340">
    <property type="entry name" value="NA-bd_OB-fold"/>
</dbReference>
<dbReference type="PROSITE" id="PS50886">
    <property type="entry name" value="TRBD"/>
    <property type="match status" value="1"/>
</dbReference>
<dbReference type="Gene3D" id="3.30.70.380">
    <property type="entry name" value="Ferrodoxin-fold anticodon-binding domain"/>
    <property type="match status" value="1"/>
</dbReference>
<comment type="subunit">
    <text evidence="3 15">Tetramer of two alpha and two beta subunits.</text>
</comment>
<keyword evidence="4 15" id="KW-0963">Cytoplasm</keyword>
<feature type="binding site" evidence="15">
    <location>
        <position position="463"/>
    </location>
    <ligand>
        <name>Mg(2+)</name>
        <dbReference type="ChEBI" id="CHEBI:18420"/>
        <note>shared with alpha subunit</note>
    </ligand>
</feature>
<evidence type="ECO:0000256" key="13">
    <source>
        <dbReference type="ARBA" id="ARBA00023146"/>
    </source>
</evidence>
<dbReference type="FunFam" id="3.50.40.10:FF:000001">
    <property type="entry name" value="Phenylalanine--tRNA ligase beta subunit"/>
    <property type="match status" value="1"/>
</dbReference>
<feature type="domain" description="TRNA-binding" evidence="17">
    <location>
        <begin position="39"/>
        <end position="153"/>
    </location>
</feature>
<keyword evidence="12 15" id="KW-0648">Protein biosynthesis</keyword>
<evidence type="ECO:0000256" key="12">
    <source>
        <dbReference type="ARBA" id="ARBA00022917"/>
    </source>
</evidence>
<keyword evidence="11 16" id="KW-0694">RNA-binding</keyword>
<evidence type="ECO:0000256" key="5">
    <source>
        <dbReference type="ARBA" id="ARBA00022555"/>
    </source>
</evidence>
<dbReference type="InterPro" id="IPR004532">
    <property type="entry name" value="Phe-tRNA-ligase_IIc_bsu_bact"/>
</dbReference>
<feature type="binding site" evidence="15">
    <location>
        <position position="467"/>
    </location>
    <ligand>
        <name>Mg(2+)</name>
        <dbReference type="ChEBI" id="CHEBI:18420"/>
        <note>shared with alpha subunit</note>
    </ligand>
</feature>
<dbReference type="GO" id="GO:0016740">
    <property type="term" value="F:transferase activity"/>
    <property type="evidence" value="ECO:0007669"/>
    <property type="project" value="UniProtKB-ARBA"/>
</dbReference>
<dbReference type="NCBIfam" id="TIGR00472">
    <property type="entry name" value="pheT_bact"/>
    <property type="match status" value="1"/>
</dbReference>